<name>B4HC49_DROPE</name>
<evidence type="ECO:0000256" key="1">
    <source>
        <dbReference type="SAM" id="Coils"/>
    </source>
</evidence>
<sequence length="133" mass="15321">MNEAEKRLLALLTEKLSSMAGEIHNLTKRVQFLEEKLGETQHLTQKVDNMVAQFKQKRDEQANANIPSSLRIHGVPYVEGEKLKHIFNNLCLSLNHTPAPAIKEIYRMNLNKNLRHSIVDPIIMVKLELVRPF</sequence>
<protein>
    <submittedName>
        <fullName evidence="2">GL10330</fullName>
    </submittedName>
</protein>
<evidence type="ECO:0000313" key="2">
    <source>
        <dbReference type="EMBL" id="EDW40091.1"/>
    </source>
</evidence>
<evidence type="ECO:0000313" key="3">
    <source>
        <dbReference type="Proteomes" id="UP000008744"/>
    </source>
</evidence>
<proteinExistence type="predicted"/>
<dbReference type="EMBL" id="CH479277">
    <property type="protein sequence ID" value="EDW40091.1"/>
    <property type="molecule type" value="Genomic_DNA"/>
</dbReference>
<dbReference type="Proteomes" id="UP000008744">
    <property type="component" value="Unassembled WGS sequence"/>
</dbReference>
<reference evidence="2 3" key="1">
    <citation type="journal article" date="2007" name="Nature">
        <title>Evolution of genes and genomes on the Drosophila phylogeny.</title>
        <authorList>
            <consortium name="Drosophila 12 Genomes Consortium"/>
            <person name="Clark A.G."/>
            <person name="Eisen M.B."/>
            <person name="Smith D.R."/>
            <person name="Bergman C.M."/>
            <person name="Oliver B."/>
            <person name="Markow T.A."/>
            <person name="Kaufman T.C."/>
            <person name="Kellis M."/>
            <person name="Gelbart W."/>
            <person name="Iyer V.N."/>
            <person name="Pollard D.A."/>
            <person name="Sackton T.B."/>
            <person name="Larracuente A.M."/>
            <person name="Singh N.D."/>
            <person name="Abad J.P."/>
            <person name="Abt D.N."/>
            <person name="Adryan B."/>
            <person name="Aguade M."/>
            <person name="Akashi H."/>
            <person name="Anderson W.W."/>
            <person name="Aquadro C.F."/>
            <person name="Ardell D.H."/>
            <person name="Arguello R."/>
            <person name="Artieri C.G."/>
            <person name="Barbash D.A."/>
            <person name="Barker D."/>
            <person name="Barsanti P."/>
            <person name="Batterham P."/>
            <person name="Batzoglou S."/>
            <person name="Begun D."/>
            <person name="Bhutkar A."/>
            <person name="Blanco E."/>
            <person name="Bosak S.A."/>
            <person name="Bradley R.K."/>
            <person name="Brand A.D."/>
            <person name="Brent M.R."/>
            <person name="Brooks A.N."/>
            <person name="Brown R.H."/>
            <person name="Butlin R.K."/>
            <person name="Caggese C."/>
            <person name="Calvi B.R."/>
            <person name="Bernardo de Carvalho A."/>
            <person name="Caspi A."/>
            <person name="Castrezana S."/>
            <person name="Celniker S.E."/>
            <person name="Chang J.L."/>
            <person name="Chapple C."/>
            <person name="Chatterji S."/>
            <person name="Chinwalla A."/>
            <person name="Civetta A."/>
            <person name="Clifton S.W."/>
            <person name="Comeron J.M."/>
            <person name="Costello J.C."/>
            <person name="Coyne J.A."/>
            <person name="Daub J."/>
            <person name="David R.G."/>
            <person name="Delcher A.L."/>
            <person name="Delehaunty K."/>
            <person name="Do C.B."/>
            <person name="Ebling H."/>
            <person name="Edwards K."/>
            <person name="Eickbush T."/>
            <person name="Evans J.D."/>
            <person name="Filipski A."/>
            <person name="Findeiss S."/>
            <person name="Freyhult E."/>
            <person name="Fulton L."/>
            <person name="Fulton R."/>
            <person name="Garcia A.C."/>
            <person name="Gardiner A."/>
            <person name="Garfield D.A."/>
            <person name="Garvin B.E."/>
            <person name="Gibson G."/>
            <person name="Gilbert D."/>
            <person name="Gnerre S."/>
            <person name="Godfrey J."/>
            <person name="Good R."/>
            <person name="Gotea V."/>
            <person name="Gravely B."/>
            <person name="Greenberg A.J."/>
            <person name="Griffiths-Jones S."/>
            <person name="Gross S."/>
            <person name="Guigo R."/>
            <person name="Gustafson E.A."/>
            <person name="Haerty W."/>
            <person name="Hahn M.W."/>
            <person name="Halligan D.L."/>
            <person name="Halpern A.L."/>
            <person name="Halter G.M."/>
            <person name="Han M.V."/>
            <person name="Heger A."/>
            <person name="Hillier L."/>
            <person name="Hinrichs A.S."/>
            <person name="Holmes I."/>
            <person name="Hoskins R.A."/>
            <person name="Hubisz M.J."/>
            <person name="Hultmark D."/>
            <person name="Huntley M.A."/>
            <person name="Jaffe D.B."/>
            <person name="Jagadeeshan S."/>
            <person name="Jeck W.R."/>
            <person name="Johnson J."/>
            <person name="Jones C.D."/>
            <person name="Jordan W.C."/>
            <person name="Karpen G.H."/>
            <person name="Kataoka E."/>
            <person name="Keightley P.D."/>
            <person name="Kheradpour P."/>
            <person name="Kirkness E.F."/>
            <person name="Koerich L.B."/>
            <person name="Kristiansen K."/>
            <person name="Kudrna D."/>
            <person name="Kulathinal R.J."/>
            <person name="Kumar S."/>
            <person name="Kwok R."/>
            <person name="Lander E."/>
            <person name="Langley C.H."/>
            <person name="Lapoint R."/>
            <person name="Lazzaro B.P."/>
            <person name="Lee S.J."/>
            <person name="Levesque L."/>
            <person name="Li R."/>
            <person name="Lin C.F."/>
            <person name="Lin M.F."/>
            <person name="Lindblad-Toh K."/>
            <person name="Llopart A."/>
            <person name="Long M."/>
            <person name="Low L."/>
            <person name="Lozovsky E."/>
            <person name="Lu J."/>
            <person name="Luo M."/>
            <person name="Machado C.A."/>
            <person name="Makalowski W."/>
            <person name="Marzo M."/>
            <person name="Matsuda M."/>
            <person name="Matzkin L."/>
            <person name="McAllister B."/>
            <person name="McBride C.S."/>
            <person name="McKernan B."/>
            <person name="McKernan K."/>
            <person name="Mendez-Lago M."/>
            <person name="Minx P."/>
            <person name="Mollenhauer M.U."/>
            <person name="Montooth K."/>
            <person name="Mount S.M."/>
            <person name="Mu X."/>
            <person name="Myers E."/>
            <person name="Negre B."/>
            <person name="Newfeld S."/>
            <person name="Nielsen R."/>
            <person name="Noor M.A."/>
            <person name="O'Grady P."/>
            <person name="Pachter L."/>
            <person name="Papaceit M."/>
            <person name="Parisi M.J."/>
            <person name="Parisi M."/>
            <person name="Parts L."/>
            <person name="Pedersen J.S."/>
            <person name="Pesole G."/>
            <person name="Phillippy A.M."/>
            <person name="Ponting C.P."/>
            <person name="Pop M."/>
            <person name="Porcelli D."/>
            <person name="Powell J.R."/>
            <person name="Prohaska S."/>
            <person name="Pruitt K."/>
            <person name="Puig M."/>
            <person name="Quesneville H."/>
            <person name="Ram K.R."/>
            <person name="Rand D."/>
            <person name="Rasmussen M.D."/>
            <person name="Reed L.K."/>
            <person name="Reenan R."/>
            <person name="Reily A."/>
            <person name="Remington K.A."/>
            <person name="Rieger T.T."/>
            <person name="Ritchie M.G."/>
            <person name="Robin C."/>
            <person name="Rogers Y.H."/>
            <person name="Rohde C."/>
            <person name="Rozas J."/>
            <person name="Rubenfield M.J."/>
            <person name="Ruiz A."/>
            <person name="Russo S."/>
            <person name="Salzberg S.L."/>
            <person name="Sanchez-Gracia A."/>
            <person name="Saranga D.J."/>
            <person name="Sato H."/>
            <person name="Schaeffer S.W."/>
            <person name="Schatz M.C."/>
            <person name="Schlenke T."/>
            <person name="Schwartz R."/>
            <person name="Segarra C."/>
            <person name="Singh R.S."/>
            <person name="Sirot L."/>
            <person name="Sirota M."/>
            <person name="Sisneros N.B."/>
            <person name="Smith C.D."/>
            <person name="Smith T.F."/>
            <person name="Spieth J."/>
            <person name="Stage D.E."/>
            <person name="Stark A."/>
            <person name="Stephan W."/>
            <person name="Strausberg R.L."/>
            <person name="Strempel S."/>
            <person name="Sturgill D."/>
            <person name="Sutton G."/>
            <person name="Sutton G.G."/>
            <person name="Tao W."/>
            <person name="Teichmann S."/>
            <person name="Tobari Y.N."/>
            <person name="Tomimura Y."/>
            <person name="Tsolas J.M."/>
            <person name="Valente V.L."/>
            <person name="Venter E."/>
            <person name="Venter J.C."/>
            <person name="Vicario S."/>
            <person name="Vieira F.G."/>
            <person name="Vilella A.J."/>
            <person name="Villasante A."/>
            <person name="Walenz B."/>
            <person name="Wang J."/>
            <person name="Wasserman M."/>
            <person name="Watts T."/>
            <person name="Wilson D."/>
            <person name="Wilson R.K."/>
            <person name="Wing R.A."/>
            <person name="Wolfner M.F."/>
            <person name="Wong A."/>
            <person name="Wong G.K."/>
            <person name="Wu C.I."/>
            <person name="Wu G."/>
            <person name="Yamamoto D."/>
            <person name="Yang H.P."/>
            <person name="Yang S.P."/>
            <person name="Yorke J.A."/>
            <person name="Yoshida K."/>
            <person name="Zdobnov E."/>
            <person name="Zhang P."/>
            <person name="Zhang Y."/>
            <person name="Zimin A.V."/>
            <person name="Baldwin J."/>
            <person name="Abdouelleil A."/>
            <person name="Abdulkadir J."/>
            <person name="Abebe A."/>
            <person name="Abera B."/>
            <person name="Abreu J."/>
            <person name="Acer S.C."/>
            <person name="Aftuck L."/>
            <person name="Alexander A."/>
            <person name="An P."/>
            <person name="Anderson E."/>
            <person name="Anderson S."/>
            <person name="Arachi H."/>
            <person name="Azer M."/>
            <person name="Bachantsang P."/>
            <person name="Barry A."/>
            <person name="Bayul T."/>
            <person name="Berlin A."/>
            <person name="Bessette D."/>
            <person name="Bloom T."/>
            <person name="Blye J."/>
            <person name="Boguslavskiy L."/>
            <person name="Bonnet C."/>
            <person name="Boukhgalter B."/>
            <person name="Bourzgui I."/>
            <person name="Brown A."/>
            <person name="Cahill P."/>
            <person name="Channer S."/>
            <person name="Cheshatsang Y."/>
            <person name="Chuda L."/>
            <person name="Citroen M."/>
            <person name="Collymore A."/>
            <person name="Cooke P."/>
            <person name="Costello M."/>
            <person name="D'Aco K."/>
            <person name="Daza R."/>
            <person name="De Haan G."/>
            <person name="DeGray S."/>
            <person name="DeMaso C."/>
            <person name="Dhargay N."/>
            <person name="Dooley K."/>
            <person name="Dooley E."/>
            <person name="Doricent M."/>
            <person name="Dorje P."/>
            <person name="Dorjee K."/>
            <person name="Dupes A."/>
            <person name="Elong R."/>
            <person name="Falk J."/>
            <person name="Farina A."/>
            <person name="Faro S."/>
            <person name="Ferguson D."/>
            <person name="Fisher S."/>
            <person name="Foley C.D."/>
            <person name="Franke A."/>
            <person name="Friedrich D."/>
            <person name="Gadbois L."/>
            <person name="Gearin G."/>
            <person name="Gearin C.R."/>
            <person name="Giannoukos G."/>
            <person name="Goode T."/>
            <person name="Graham J."/>
            <person name="Grandbois E."/>
            <person name="Grewal S."/>
            <person name="Gyaltsen K."/>
            <person name="Hafez N."/>
            <person name="Hagos B."/>
            <person name="Hall J."/>
            <person name="Henson C."/>
            <person name="Hollinger A."/>
            <person name="Honan T."/>
            <person name="Huard M.D."/>
            <person name="Hughes L."/>
            <person name="Hurhula B."/>
            <person name="Husby M.E."/>
            <person name="Kamat A."/>
            <person name="Kanga B."/>
            <person name="Kashin S."/>
            <person name="Khazanovich D."/>
            <person name="Kisner P."/>
            <person name="Lance K."/>
            <person name="Lara M."/>
            <person name="Lee W."/>
            <person name="Lennon N."/>
            <person name="Letendre F."/>
            <person name="LeVine R."/>
            <person name="Lipovsky A."/>
            <person name="Liu X."/>
            <person name="Liu J."/>
            <person name="Liu S."/>
            <person name="Lokyitsang T."/>
            <person name="Lokyitsang Y."/>
            <person name="Lubonja R."/>
            <person name="Lui A."/>
            <person name="MacDonald P."/>
            <person name="Magnisalis V."/>
            <person name="Maru K."/>
            <person name="Matthews C."/>
            <person name="McCusker W."/>
            <person name="McDonough S."/>
            <person name="Mehta T."/>
            <person name="Meldrim J."/>
            <person name="Meneus L."/>
            <person name="Mihai O."/>
            <person name="Mihalev A."/>
            <person name="Mihova T."/>
            <person name="Mittelman R."/>
            <person name="Mlenga V."/>
            <person name="Montmayeur A."/>
            <person name="Mulrain L."/>
            <person name="Navidi A."/>
            <person name="Naylor J."/>
            <person name="Negash T."/>
            <person name="Nguyen T."/>
            <person name="Nguyen N."/>
            <person name="Nicol R."/>
            <person name="Norbu C."/>
            <person name="Norbu N."/>
            <person name="Novod N."/>
            <person name="O'Neill B."/>
            <person name="Osman S."/>
            <person name="Markiewicz E."/>
            <person name="Oyono O.L."/>
            <person name="Patti C."/>
            <person name="Phunkhang P."/>
            <person name="Pierre F."/>
            <person name="Priest M."/>
            <person name="Raghuraman S."/>
            <person name="Rege F."/>
            <person name="Reyes R."/>
            <person name="Rise C."/>
            <person name="Rogov P."/>
            <person name="Ross K."/>
            <person name="Ryan E."/>
            <person name="Settipalli S."/>
            <person name="Shea T."/>
            <person name="Sherpa N."/>
            <person name="Shi L."/>
            <person name="Shih D."/>
            <person name="Sparrow T."/>
            <person name="Spaulding J."/>
            <person name="Stalker J."/>
            <person name="Stange-Thomann N."/>
            <person name="Stavropoulos S."/>
            <person name="Stone C."/>
            <person name="Strader C."/>
            <person name="Tesfaye S."/>
            <person name="Thomson T."/>
            <person name="Thoulutsang Y."/>
            <person name="Thoulutsang D."/>
            <person name="Topham K."/>
            <person name="Topping I."/>
            <person name="Tsamla T."/>
            <person name="Vassiliev H."/>
            <person name="Vo A."/>
            <person name="Wangchuk T."/>
            <person name="Wangdi T."/>
            <person name="Weiand M."/>
            <person name="Wilkinson J."/>
            <person name="Wilson A."/>
            <person name="Yadav S."/>
            <person name="Young G."/>
            <person name="Yu Q."/>
            <person name="Zembek L."/>
            <person name="Zhong D."/>
            <person name="Zimmer A."/>
            <person name="Zwirko Z."/>
            <person name="Jaffe D.B."/>
            <person name="Alvarez P."/>
            <person name="Brockman W."/>
            <person name="Butler J."/>
            <person name="Chin C."/>
            <person name="Gnerre S."/>
            <person name="Grabherr M."/>
            <person name="Kleber M."/>
            <person name="Mauceli E."/>
            <person name="MacCallum I."/>
        </authorList>
    </citation>
    <scope>NUCLEOTIDE SEQUENCE [LARGE SCALE GENOMIC DNA]</scope>
    <source>
        <strain evidence="3">MSH-3 / Tucson 14011-0111.49</strain>
    </source>
</reference>
<organism evidence="3">
    <name type="scientific">Drosophila persimilis</name>
    <name type="common">Fruit fly</name>
    <dbReference type="NCBI Taxonomy" id="7234"/>
    <lineage>
        <taxon>Eukaryota</taxon>
        <taxon>Metazoa</taxon>
        <taxon>Ecdysozoa</taxon>
        <taxon>Arthropoda</taxon>
        <taxon>Hexapoda</taxon>
        <taxon>Insecta</taxon>
        <taxon>Pterygota</taxon>
        <taxon>Neoptera</taxon>
        <taxon>Endopterygota</taxon>
        <taxon>Diptera</taxon>
        <taxon>Brachycera</taxon>
        <taxon>Muscomorpha</taxon>
        <taxon>Ephydroidea</taxon>
        <taxon>Drosophilidae</taxon>
        <taxon>Drosophila</taxon>
        <taxon>Sophophora</taxon>
    </lineage>
</organism>
<keyword evidence="3" id="KW-1185">Reference proteome</keyword>
<accession>B4HC49</accession>
<dbReference type="OMA" id="KANIACD"/>
<dbReference type="AlphaFoldDB" id="B4HC49"/>
<keyword evidence="1" id="KW-0175">Coiled coil</keyword>
<feature type="coiled-coil region" evidence="1">
    <location>
        <begin position="16"/>
        <end position="43"/>
    </location>
</feature>
<gene>
    <name evidence="2" type="primary">Dper\GL10330</name>
    <name evidence="2" type="ORF">Dper_GL10330</name>
</gene>
<dbReference type="HOGENOM" id="CLU_1908880_0_0_1"/>